<dbReference type="STRING" id="7994.ENSAMXP00000047299"/>
<name>A0A3B1K104_ASTMX</name>
<evidence type="ECO:0000313" key="3">
    <source>
        <dbReference type="Ensembl" id="ENSAMXP00000047299.1"/>
    </source>
</evidence>
<feature type="signal peptide" evidence="1">
    <location>
        <begin position="1"/>
        <end position="25"/>
    </location>
</feature>
<dbReference type="Bgee" id="ENSAMXG00000034319">
    <property type="expression patterns" value="Expressed in mesonephros and 1 other cell type or tissue"/>
</dbReference>
<dbReference type="InterPro" id="IPR009038">
    <property type="entry name" value="GOLD_dom"/>
</dbReference>
<evidence type="ECO:0000259" key="2">
    <source>
        <dbReference type="Pfam" id="PF01105"/>
    </source>
</evidence>
<dbReference type="Pfam" id="PF01105">
    <property type="entry name" value="EMP24_GP25L"/>
    <property type="match status" value="1"/>
</dbReference>
<accession>A0A3B1K104</accession>
<reference evidence="3" key="4">
    <citation type="submission" date="2025-09" db="UniProtKB">
        <authorList>
            <consortium name="Ensembl"/>
        </authorList>
    </citation>
    <scope>IDENTIFICATION</scope>
</reference>
<keyword evidence="4" id="KW-1185">Reference proteome</keyword>
<dbReference type="InParanoid" id="A0A3B1K104"/>
<feature type="chain" id="PRO_5017279769" description="GOLD domain-containing protein" evidence="1">
    <location>
        <begin position="26"/>
        <end position="86"/>
    </location>
</feature>
<reference evidence="4" key="2">
    <citation type="journal article" date="2014" name="Nat. Commun.">
        <title>The cavefish genome reveals candidate genes for eye loss.</title>
        <authorList>
            <person name="McGaugh S.E."/>
            <person name="Gross J.B."/>
            <person name="Aken B."/>
            <person name="Blin M."/>
            <person name="Borowsky R."/>
            <person name="Chalopin D."/>
            <person name="Hinaux H."/>
            <person name="Jeffery W.R."/>
            <person name="Keene A."/>
            <person name="Ma L."/>
            <person name="Minx P."/>
            <person name="Murphy D."/>
            <person name="O'Quin K.E."/>
            <person name="Retaux S."/>
            <person name="Rohner N."/>
            <person name="Searle S.M."/>
            <person name="Stahl B.A."/>
            <person name="Tabin C."/>
            <person name="Volff J.N."/>
            <person name="Yoshizawa M."/>
            <person name="Warren W.C."/>
        </authorList>
    </citation>
    <scope>NUCLEOTIDE SEQUENCE [LARGE SCALE GENOMIC DNA]</scope>
    <source>
        <strain evidence="4">female</strain>
    </source>
</reference>
<proteinExistence type="predicted"/>
<sequence>FSVSSALRALTAAAALLALSAAAAAAFSPGADSELTFVLPAGHTECFYQSAARNGTMEVEYQVRGSGVCILVQIRLNLLSHCSKPG</sequence>
<keyword evidence="1" id="KW-0732">Signal</keyword>
<protein>
    <recommendedName>
        <fullName evidence="2">GOLD domain-containing protein</fullName>
    </recommendedName>
</protein>
<feature type="domain" description="GOLD" evidence="2">
    <location>
        <begin position="34"/>
        <end position="67"/>
    </location>
</feature>
<dbReference type="Ensembl" id="ENSAMXT00000053710.1">
    <property type="protein sequence ID" value="ENSAMXP00000047299.1"/>
    <property type="gene ID" value="ENSAMXG00000034319.1"/>
</dbReference>
<dbReference type="GeneTree" id="ENSGT00940000181224"/>
<evidence type="ECO:0000313" key="4">
    <source>
        <dbReference type="Proteomes" id="UP000018467"/>
    </source>
</evidence>
<reference evidence="4" key="1">
    <citation type="submission" date="2013-03" db="EMBL/GenBank/DDBJ databases">
        <authorList>
            <person name="Jeffery W."/>
            <person name="Warren W."/>
            <person name="Wilson R.K."/>
        </authorList>
    </citation>
    <scope>NUCLEOTIDE SEQUENCE</scope>
    <source>
        <strain evidence="4">female</strain>
    </source>
</reference>
<organism evidence="3 4">
    <name type="scientific">Astyanax mexicanus</name>
    <name type="common">Blind cave fish</name>
    <name type="synonym">Astyanax fasciatus mexicanus</name>
    <dbReference type="NCBI Taxonomy" id="7994"/>
    <lineage>
        <taxon>Eukaryota</taxon>
        <taxon>Metazoa</taxon>
        <taxon>Chordata</taxon>
        <taxon>Craniata</taxon>
        <taxon>Vertebrata</taxon>
        <taxon>Euteleostomi</taxon>
        <taxon>Actinopterygii</taxon>
        <taxon>Neopterygii</taxon>
        <taxon>Teleostei</taxon>
        <taxon>Ostariophysi</taxon>
        <taxon>Characiformes</taxon>
        <taxon>Characoidei</taxon>
        <taxon>Acestrorhamphidae</taxon>
        <taxon>Acestrorhamphinae</taxon>
        <taxon>Astyanax</taxon>
    </lineage>
</organism>
<dbReference type="Proteomes" id="UP000018467">
    <property type="component" value="Unassembled WGS sequence"/>
</dbReference>
<reference evidence="3" key="3">
    <citation type="submission" date="2025-08" db="UniProtKB">
        <authorList>
            <consortium name="Ensembl"/>
        </authorList>
    </citation>
    <scope>IDENTIFICATION</scope>
</reference>
<evidence type="ECO:0000256" key="1">
    <source>
        <dbReference type="SAM" id="SignalP"/>
    </source>
</evidence>
<dbReference type="AlphaFoldDB" id="A0A3B1K104"/>